<evidence type="ECO:0000313" key="2">
    <source>
        <dbReference type="Proteomes" id="UP000053105"/>
    </source>
</evidence>
<reference evidence="1 2" key="1">
    <citation type="submission" date="2015-07" db="EMBL/GenBank/DDBJ databases">
        <title>The genome of Melipona quadrifasciata.</title>
        <authorList>
            <person name="Pan H."/>
            <person name="Kapheim K."/>
        </authorList>
    </citation>
    <scope>NUCLEOTIDE SEQUENCE [LARGE SCALE GENOMIC DNA]</scope>
    <source>
        <strain evidence="1">0111107301</strain>
        <tissue evidence="1">Whole body</tissue>
    </source>
</reference>
<organism evidence="1 2">
    <name type="scientific">Melipona quadrifasciata</name>
    <dbReference type="NCBI Taxonomy" id="166423"/>
    <lineage>
        <taxon>Eukaryota</taxon>
        <taxon>Metazoa</taxon>
        <taxon>Ecdysozoa</taxon>
        <taxon>Arthropoda</taxon>
        <taxon>Hexapoda</taxon>
        <taxon>Insecta</taxon>
        <taxon>Pterygota</taxon>
        <taxon>Neoptera</taxon>
        <taxon>Endopterygota</taxon>
        <taxon>Hymenoptera</taxon>
        <taxon>Apocrita</taxon>
        <taxon>Aculeata</taxon>
        <taxon>Apoidea</taxon>
        <taxon>Anthophila</taxon>
        <taxon>Apidae</taxon>
        <taxon>Melipona</taxon>
    </lineage>
</organism>
<dbReference type="Proteomes" id="UP000053105">
    <property type="component" value="Unassembled WGS sequence"/>
</dbReference>
<gene>
    <name evidence="1" type="ORF">WN51_12687</name>
</gene>
<accession>A0A0M9A372</accession>
<evidence type="ECO:0000313" key="1">
    <source>
        <dbReference type="EMBL" id="KOX75003.1"/>
    </source>
</evidence>
<sequence length="323" mass="37076">MALNRLAASTALEPLREFDVSGANETQGCTDFIRCLRKRRTLTLKLTIYKNYSKLTKNPHSHDVKTFLQKSKLRVIKVEASRFKMEPSRSSFAKLGRSSNVRTVGLWMLEIPVYNEIPYVLTDWCVRTFLQPNDDFRLAIDQETRWIVPGGTARQKAGKHEREPFELVPASLSGLGGSFRALLKSYFLFENHTKTHASHKYPRCMFLIFEKFFKYYSVVMNEEKYFLKKNVSNKMLCFSVKRESPMLSATLAKRQQTALDVIMLEELELTAVLMNDLSAVKILSDWNACKRNISLARVPTALCKLGFVKSYANVVVRLCAKAF</sequence>
<protein>
    <submittedName>
        <fullName evidence="1">Uncharacterized protein</fullName>
    </submittedName>
</protein>
<name>A0A0M9A372_9HYME</name>
<dbReference type="EMBL" id="KQ435775">
    <property type="protein sequence ID" value="KOX75003.1"/>
    <property type="molecule type" value="Genomic_DNA"/>
</dbReference>
<dbReference type="AlphaFoldDB" id="A0A0M9A372"/>
<keyword evidence="2" id="KW-1185">Reference proteome</keyword>
<proteinExistence type="predicted"/>